<accession>A0A645E0N0</accession>
<feature type="compositionally biased region" description="Polar residues" evidence="1">
    <location>
        <begin position="73"/>
        <end position="94"/>
    </location>
</feature>
<organism evidence="2">
    <name type="scientific">bioreactor metagenome</name>
    <dbReference type="NCBI Taxonomy" id="1076179"/>
    <lineage>
        <taxon>unclassified sequences</taxon>
        <taxon>metagenomes</taxon>
        <taxon>ecological metagenomes</taxon>
    </lineage>
</organism>
<protein>
    <submittedName>
        <fullName evidence="2">Uncharacterized protein</fullName>
    </submittedName>
</protein>
<sequence>MKICGSRRKADRSIPILSRPALARIMASYLSQSSLSRRVWILPLRFLIFRSGRRWCNRLRLLTEDVPTVAPSGRSSSLHGNIASAGSSRASTAPNASPFLREVGISFKELTDASISFLKRASSSSLMKAPVDPNSSREEVRSKSPEDLIHIISNRILSSIRSRAFVKISV</sequence>
<comment type="caution">
    <text evidence="2">The sequence shown here is derived from an EMBL/GenBank/DDBJ whole genome shotgun (WGS) entry which is preliminary data.</text>
</comment>
<evidence type="ECO:0000313" key="2">
    <source>
        <dbReference type="EMBL" id="MPM94413.1"/>
    </source>
</evidence>
<feature type="region of interest" description="Disordered" evidence="1">
    <location>
        <begin position="69"/>
        <end position="94"/>
    </location>
</feature>
<dbReference type="EMBL" id="VSSQ01041054">
    <property type="protein sequence ID" value="MPM94413.1"/>
    <property type="molecule type" value="Genomic_DNA"/>
</dbReference>
<proteinExistence type="predicted"/>
<dbReference type="AlphaFoldDB" id="A0A645E0N0"/>
<name>A0A645E0N0_9ZZZZ</name>
<evidence type="ECO:0000256" key="1">
    <source>
        <dbReference type="SAM" id="MobiDB-lite"/>
    </source>
</evidence>
<gene>
    <name evidence="2" type="ORF">SDC9_141559</name>
</gene>
<reference evidence="2" key="1">
    <citation type="submission" date="2019-08" db="EMBL/GenBank/DDBJ databases">
        <authorList>
            <person name="Kucharzyk K."/>
            <person name="Murdoch R.W."/>
            <person name="Higgins S."/>
            <person name="Loffler F."/>
        </authorList>
    </citation>
    <scope>NUCLEOTIDE SEQUENCE</scope>
</reference>